<organism evidence="1 2">
    <name type="scientific">Heyndrickxia sporothermodurans</name>
    <dbReference type="NCBI Taxonomy" id="46224"/>
    <lineage>
        <taxon>Bacteria</taxon>
        <taxon>Bacillati</taxon>
        <taxon>Bacillota</taxon>
        <taxon>Bacilli</taxon>
        <taxon>Bacillales</taxon>
        <taxon>Bacillaceae</taxon>
        <taxon>Heyndrickxia</taxon>
    </lineage>
</organism>
<proteinExistence type="predicted"/>
<gene>
    <name evidence="1" type="ORF">B4102_0570</name>
</gene>
<dbReference type="RefSeq" id="WP_066230785.1">
    <property type="nucleotide sequence ID" value="NZ_JARMRX010000040.1"/>
</dbReference>
<evidence type="ECO:0000313" key="1">
    <source>
        <dbReference type="EMBL" id="KYD07936.1"/>
    </source>
</evidence>
<name>A0A150L7F1_9BACI</name>
<accession>A0A150L7F1</accession>
<dbReference type="PATRIC" id="fig|46224.3.peg.2790"/>
<dbReference type="STRING" id="46224.B4102_0570"/>
<keyword evidence="2" id="KW-1185">Reference proteome</keyword>
<evidence type="ECO:0000313" key="2">
    <source>
        <dbReference type="Proteomes" id="UP000075666"/>
    </source>
</evidence>
<dbReference type="Proteomes" id="UP000075666">
    <property type="component" value="Unassembled WGS sequence"/>
</dbReference>
<dbReference type="OrthoDB" id="1625483at2"/>
<reference evidence="1 2" key="1">
    <citation type="submission" date="2016-01" db="EMBL/GenBank/DDBJ databases">
        <title>Genome Sequences of Twelve Sporeforming Bacillus Species Isolated from Foods.</title>
        <authorList>
            <person name="Berendsen E.M."/>
            <person name="Wells-Bennik M.H."/>
            <person name="Krawcyk A.O."/>
            <person name="De Jong A."/>
            <person name="Holsappel S."/>
            <person name="Eijlander R.T."/>
            <person name="Kuipers O.P."/>
        </authorList>
    </citation>
    <scope>NUCLEOTIDE SEQUENCE [LARGE SCALE GENOMIC DNA]</scope>
    <source>
        <strain evidence="1 2">B4102</strain>
    </source>
</reference>
<sequence>MLNPKKNVIDHEKDIVVQEKGQFIEILGDTTSSKQLIVAILMSVVVSLGGYKLGQYIFPKIASPQMVNSYSLLLGIAGTVIVLFLNAVLFKPKRILVEDEISNSTMEDVFKDLQLDIDEELRLIDADPITKRELNELGVLANFENMRRVNKK</sequence>
<protein>
    <submittedName>
        <fullName evidence="1">Uncharacterized protein</fullName>
    </submittedName>
</protein>
<comment type="caution">
    <text evidence="1">The sequence shown here is derived from an EMBL/GenBank/DDBJ whole genome shotgun (WGS) entry which is preliminary data.</text>
</comment>
<dbReference type="AlphaFoldDB" id="A0A150L7F1"/>
<dbReference type="GeneID" id="62499567"/>
<dbReference type="EMBL" id="LQYN01000039">
    <property type="protein sequence ID" value="KYD07936.1"/>
    <property type="molecule type" value="Genomic_DNA"/>
</dbReference>